<dbReference type="Proteomes" id="UP000198034">
    <property type="component" value="Unassembled WGS sequence"/>
</dbReference>
<keyword evidence="1" id="KW-0732">Signal</keyword>
<evidence type="ECO:0008006" key="4">
    <source>
        <dbReference type="Google" id="ProtNLM"/>
    </source>
</evidence>
<dbReference type="InterPro" id="IPR041662">
    <property type="entry name" value="SusD-like_2"/>
</dbReference>
<name>A0A2D0AI11_9FLAO</name>
<comment type="caution">
    <text evidence="2">The sequence shown here is derived from an EMBL/GenBank/DDBJ whole genome shotgun (WGS) entry which is preliminary data.</text>
</comment>
<evidence type="ECO:0000313" key="3">
    <source>
        <dbReference type="Proteomes" id="UP000198034"/>
    </source>
</evidence>
<dbReference type="Pfam" id="PF12771">
    <property type="entry name" value="SusD-like_2"/>
    <property type="match status" value="1"/>
</dbReference>
<feature type="signal peptide" evidence="1">
    <location>
        <begin position="1"/>
        <end position="21"/>
    </location>
</feature>
<proteinExistence type="predicted"/>
<feature type="chain" id="PRO_5012293721" description="SusD/RagB family nutrient-binding outer membrane lipoprotein" evidence="1">
    <location>
        <begin position="22"/>
        <end position="487"/>
    </location>
</feature>
<dbReference type="PROSITE" id="PS51257">
    <property type="entry name" value="PROKAR_LIPOPROTEIN"/>
    <property type="match status" value="1"/>
</dbReference>
<dbReference type="InterPro" id="IPR011990">
    <property type="entry name" value="TPR-like_helical_dom_sf"/>
</dbReference>
<dbReference type="EMBL" id="MTCY01000003">
    <property type="protein sequence ID" value="OWP79454.1"/>
    <property type="molecule type" value="Genomic_DNA"/>
</dbReference>
<dbReference type="Gene3D" id="1.25.40.390">
    <property type="match status" value="1"/>
</dbReference>
<protein>
    <recommendedName>
        <fullName evidence="4">SusD/RagB family nutrient-binding outer membrane lipoprotein</fullName>
    </recommendedName>
</protein>
<dbReference type="AlphaFoldDB" id="A0A2D0AI11"/>
<accession>A0A2D0AI11</accession>
<evidence type="ECO:0000313" key="2">
    <source>
        <dbReference type="EMBL" id="OWP79454.1"/>
    </source>
</evidence>
<sequence>MKNFKIKLISSLLALATFTSACEFGDLNNDPDSLVTAPIEQQLTSLTVNVGFLAGSDLNRYSSLISQQFSGQSRGGLSQTQQYESFQISGNDSNNVWANLYATVLNDAENIINLAKNTNSPHYSGVAKILKAYVYQVAVDTWGAIPYFEAQQLTNNLKPKYDKDEFIYGQLVSLLDQGINEVKALNSLKSPSTNSTIYPGDFSITKNNWIRFANTLKLRLFLHYSEKNAAFAKSNIDNLVNSSATFFASNSDNFQMNFTSVANGQNPIHQFEIARPGYLVANAKLVNMMNAKSDPRRSSYFTKDKLGNYLGAVAGAPAVANGYSKLHTYLRGNYNSANGVYTGAAPIRMMTFAEYNFIRAEAALRFSSPGDADAFFKAGVRASMQDAGVADVDIDNYINTYATLSGTDIQKLEMIINEKYIANYGVVLEPWSDWRRTGFPTLSLPSTAVVGYIPRSLYYPQSEIDTNSGNVIQKTGLNVRVFWDTRN</sequence>
<dbReference type="SUPFAM" id="SSF48452">
    <property type="entry name" value="TPR-like"/>
    <property type="match status" value="1"/>
</dbReference>
<organism evidence="2 3">
    <name type="scientific">Flavobacterium columnare</name>
    <dbReference type="NCBI Taxonomy" id="996"/>
    <lineage>
        <taxon>Bacteria</taxon>
        <taxon>Pseudomonadati</taxon>
        <taxon>Bacteroidota</taxon>
        <taxon>Flavobacteriia</taxon>
        <taxon>Flavobacteriales</taxon>
        <taxon>Flavobacteriaceae</taxon>
        <taxon>Flavobacterium</taxon>
    </lineage>
</organism>
<evidence type="ECO:0000256" key="1">
    <source>
        <dbReference type="SAM" id="SignalP"/>
    </source>
</evidence>
<reference evidence="2 3" key="1">
    <citation type="journal article" date="2017" name="Infect. Genet. Evol.">
        <title>Comparative genome analysis of fish pathogen Flavobacterium columnare reveals extensive sequence diversity within the species.</title>
        <authorList>
            <person name="Kayansamruaj P."/>
            <person name="Dong H.T."/>
            <person name="Hirono I."/>
            <person name="Kondo H."/>
            <person name="Senapin S."/>
            <person name="Rodkhum C."/>
        </authorList>
    </citation>
    <scope>NUCLEOTIDE SEQUENCE [LARGE SCALE GENOMIC DNA]</scope>
    <source>
        <strain evidence="2 3">1214</strain>
    </source>
</reference>
<gene>
    <name evidence="2" type="ORF">BWK62_01805</name>
</gene>